<dbReference type="EMBL" id="FOIM01000025">
    <property type="protein sequence ID" value="SEU02701.1"/>
    <property type="molecule type" value="Genomic_DNA"/>
</dbReference>
<keyword evidence="3" id="KW-1185">Reference proteome</keyword>
<reference evidence="3" key="1">
    <citation type="submission" date="2016-10" db="EMBL/GenBank/DDBJ databases">
        <authorList>
            <person name="Varghese N."/>
            <person name="Submissions S."/>
        </authorList>
    </citation>
    <scope>NUCLEOTIDE SEQUENCE [LARGE SCALE GENOMIC DNA]</scope>
    <source>
        <strain evidence="3">NLAE-zl-G277</strain>
    </source>
</reference>
<organism evidence="2 3">
    <name type="scientific">Enterocloster lavalensis</name>
    <dbReference type="NCBI Taxonomy" id="460384"/>
    <lineage>
        <taxon>Bacteria</taxon>
        <taxon>Bacillati</taxon>
        <taxon>Bacillota</taxon>
        <taxon>Clostridia</taxon>
        <taxon>Lachnospirales</taxon>
        <taxon>Lachnospiraceae</taxon>
        <taxon>Enterocloster</taxon>
    </lineage>
</organism>
<sequence length="247" mass="27657">MTIPEILLAILVLALFFLGLAAMVIFPIAAVVLAVVFVVRRKKGGLKLMWVPGLLLLISLAAWNLDSLFVNGPGYYFHHDPGSKVYNEGYIIPHYEDMYGESLELVEKEVIDSCNAVYTLKSGLTGDTFTAESRYYDTCSGSFDMLHLTENYGEILGKRLAGGETVSLPFDEGYSVKMPDGKYAWFMIFKSRDGYRFTIDAEKKRREEAFDQPVSGDRFSLDMEAGGLVLKVVLMDGSVAEHWIFKN</sequence>
<gene>
    <name evidence="2" type="ORF">SAMN05216313_12518</name>
</gene>
<evidence type="ECO:0000256" key="1">
    <source>
        <dbReference type="SAM" id="Phobius"/>
    </source>
</evidence>
<feature type="transmembrane region" description="Helical" evidence="1">
    <location>
        <begin position="46"/>
        <end position="65"/>
    </location>
</feature>
<dbReference type="AlphaFoldDB" id="A0A1I0IZ56"/>
<proteinExistence type="predicted"/>
<protein>
    <submittedName>
        <fullName evidence="2">Uncharacterized protein</fullName>
    </submittedName>
</protein>
<evidence type="ECO:0000313" key="3">
    <source>
        <dbReference type="Proteomes" id="UP000198508"/>
    </source>
</evidence>
<dbReference type="GeneID" id="93281642"/>
<accession>A0A1I0IZ56</accession>
<keyword evidence="1" id="KW-0812">Transmembrane</keyword>
<name>A0A1I0IZ56_9FIRM</name>
<dbReference type="Proteomes" id="UP000198508">
    <property type="component" value="Unassembled WGS sequence"/>
</dbReference>
<keyword evidence="1" id="KW-0472">Membrane</keyword>
<evidence type="ECO:0000313" key="2">
    <source>
        <dbReference type="EMBL" id="SEU02701.1"/>
    </source>
</evidence>
<feature type="transmembrane region" description="Helical" evidence="1">
    <location>
        <begin position="6"/>
        <end position="39"/>
    </location>
</feature>
<keyword evidence="1" id="KW-1133">Transmembrane helix</keyword>
<dbReference type="RefSeq" id="WP_139201188.1">
    <property type="nucleotide sequence ID" value="NZ_CAKXUV010000012.1"/>
</dbReference>